<gene>
    <name evidence="1" type="ORF">CCUS01_04052</name>
</gene>
<organism evidence="1 2">
    <name type="scientific">Colletotrichum cuscutae</name>
    <dbReference type="NCBI Taxonomy" id="1209917"/>
    <lineage>
        <taxon>Eukaryota</taxon>
        <taxon>Fungi</taxon>
        <taxon>Dikarya</taxon>
        <taxon>Ascomycota</taxon>
        <taxon>Pezizomycotina</taxon>
        <taxon>Sordariomycetes</taxon>
        <taxon>Hypocreomycetidae</taxon>
        <taxon>Glomerellales</taxon>
        <taxon>Glomerellaceae</taxon>
        <taxon>Colletotrichum</taxon>
        <taxon>Colletotrichum acutatum species complex</taxon>
    </lineage>
</organism>
<evidence type="ECO:0000313" key="2">
    <source>
        <dbReference type="Proteomes" id="UP001239213"/>
    </source>
</evidence>
<name>A0AAI9VDP2_9PEZI</name>
<dbReference type="AlphaFoldDB" id="A0AAI9VDP2"/>
<proteinExistence type="predicted"/>
<dbReference type="Proteomes" id="UP001239213">
    <property type="component" value="Unassembled WGS sequence"/>
</dbReference>
<comment type="caution">
    <text evidence="1">The sequence shown here is derived from an EMBL/GenBank/DDBJ whole genome shotgun (WGS) entry which is preliminary data.</text>
</comment>
<dbReference type="EMBL" id="MPDP01000079">
    <property type="protein sequence ID" value="KAK1484340.1"/>
    <property type="molecule type" value="Genomic_DNA"/>
</dbReference>
<accession>A0AAI9VDP2</accession>
<keyword evidence="2" id="KW-1185">Reference proteome</keyword>
<sequence>MKKIEVSYEHDFDFSFFTDKISRGHIRSILILFDIAHGTELFVPNKASVLGKTPVLKKISVRDLYCLVYDTQPLYLQSLLGPYLPHWMPTQDEKDNLSTAMIEAAINVAWEIGAGGLYDDMADRLGFICEVNKRNKPEKPGCRSLSPSYRKLGGETTNVSTDVAFVRTERLKFLFSELKYVITSCDSGVGCHFNDSLDDDDECSSQIIHYMSPGSSDGLYTTFKQFGLSQILSNLDNTSIYTGSVQSLLERLLEVECQTIDGHESCDPFKKMRDNLKKDSEWSPLQLAVRSREHFTEQALVYEWTPQVDNCFIY</sequence>
<reference evidence="1" key="1">
    <citation type="submission" date="2016-11" db="EMBL/GenBank/DDBJ databases">
        <title>The genome sequence of Colletotrichum cuscutae.</title>
        <authorList>
            <person name="Baroncelli R."/>
        </authorList>
    </citation>
    <scope>NUCLEOTIDE SEQUENCE</scope>
    <source>
        <strain evidence="1">IMI 304802</strain>
    </source>
</reference>
<protein>
    <submittedName>
        <fullName evidence="1">Uncharacterized protein</fullName>
    </submittedName>
</protein>
<evidence type="ECO:0000313" key="1">
    <source>
        <dbReference type="EMBL" id="KAK1484340.1"/>
    </source>
</evidence>